<dbReference type="RefSeq" id="WP_157749922.1">
    <property type="nucleotide sequence ID" value="NZ_AP018316.1"/>
</dbReference>
<sequence>MFINNNWEFLLRGSPQDLWSLSCTTGSSYFQIYEVTDFWNECSVDDYRFRSIYCNNENDCQIVWQIGYELVSLFNGASSLFDSNCWKIEIEQLWNNDLKQNYYENLDCFILDKPDISEEAVATELQKAKSDIRLMLLNKATEDEGIYLVLKYFNMEKNWVTYYKILESIEYLTKEEDITLSIDPKAREKFTNVANNYSLSGIHSRHGLKKNLKKNRTPAMSLNEAHDFIRDVAQQYIKAKI</sequence>
<evidence type="ECO:0000313" key="2">
    <source>
        <dbReference type="Proteomes" id="UP000218702"/>
    </source>
</evidence>
<gene>
    <name evidence="1" type="ORF">NIES806_12510</name>
</gene>
<dbReference type="Proteomes" id="UP000218702">
    <property type="component" value="Chromosome"/>
</dbReference>
<name>A0A1Z4V0H3_9CYAN</name>
<dbReference type="OrthoDB" id="1436551at2"/>
<evidence type="ECO:0000313" key="1">
    <source>
        <dbReference type="EMBL" id="BAZ85051.1"/>
    </source>
</evidence>
<keyword evidence="2" id="KW-1185">Reference proteome</keyword>
<organism evidence="1 2">
    <name type="scientific">Dolichospermum compactum NIES-806</name>
    <dbReference type="NCBI Taxonomy" id="1973481"/>
    <lineage>
        <taxon>Bacteria</taxon>
        <taxon>Bacillati</taxon>
        <taxon>Cyanobacteriota</taxon>
        <taxon>Cyanophyceae</taxon>
        <taxon>Nostocales</taxon>
        <taxon>Aphanizomenonaceae</taxon>
        <taxon>Dolichospermum</taxon>
        <taxon>Dolichospermum compactum</taxon>
    </lineage>
</organism>
<protein>
    <submittedName>
        <fullName evidence="1">Uncharacterized protein</fullName>
    </submittedName>
</protein>
<proteinExistence type="predicted"/>
<dbReference type="AlphaFoldDB" id="A0A1Z4V0H3"/>
<dbReference type="EMBL" id="AP018316">
    <property type="protein sequence ID" value="BAZ85051.1"/>
    <property type="molecule type" value="Genomic_DNA"/>
</dbReference>
<accession>A0A1Z4V0H3</accession>
<reference evidence="1 2" key="1">
    <citation type="submission" date="2017-06" db="EMBL/GenBank/DDBJ databases">
        <title>Genome sequencing of cyanobaciteial culture collection at National Institute for Environmental Studies (NIES).</title>
        <authorList>
            <person name="Hirose Y."/>
            <person name="Shimura Y."/>
            <person name="Fujisawa T."/>
            <person name="Nakamura Y."/>
            <person name="Kawachi M."/>
        </authorList>
    </citation>
    <scope>NUCLEOTIDE SEQUENCE [LARGE SCALE GENOMIC DNA]</scope>
    <source>
        <strain evidence="1 2">NIES-806</strain>
    </source>
</reference>
<dbReference type="KEGG" id="dcm:NIES806_12510"/>